<accession>A0A199NTG8</accession>
<reference evidence="3" key="1">
    <citation type="submission" date="2016-06" db="EMBL/GenBank/DDBJ databases">
        <title>Identification of putative biosynthetic pathways for the production of bioactive secondary metabolites by the marine actinomycete Kocuria kristinae RUTW2-3.</title>
        <authorList>
            <person name="Waterworth S.C."/>
            <person name="Walmsley T.A."/>
            <person name="Matongo T."/>
            <person name="Davies-Coleman M.T."/>
            <person name="Dorrington R.A."/>
        </authorList>
    </citation>
    <scope>NUCLEOTIDE SEQUENCE [LARGE SCALE GENOMIC DNA]</scope>
    <source>
        <strain evidence="3">RUTW2-3</strain>
    </source>
</reference>
<name>A0A199NTG8_9MICC</name>
<evidence type="ECO:0000256" key="1">
    <source>
        <dbReference type="SAM" id="Phobius"/>
    </source>
</evidence>
<dbReference type="GO" id="GO:0004175">
    <property type="term" value="F:endopeptidase activity"/>
    <property type="evidence" value="ECO:0007669"/>
    <property type="project" value="UniProtKB-ARBA"/>
</dbReference>
<sequence>MTEHVLGTLPHDDAAAGGRTTGGLAAWLGLVAPQRSLHHLWWEVPLALLAQGLVLAVSASVLLTEGVPARDPAGPAYREMPCGVFVLGVVLTVVAVPLLQELLLRRGLLDWLLPRTGAPGAVALSAAATALLHPVPMLMLPAAVGGLACALSYRWHASLWAPWILHAALTAPLAGATLVVLLAP</sequence>
<dbReference type="RefSeq" id="WP_064725049.1">
    <property type="nucleotide sequence ID" value="NZ_CP113782.1"/>
</dbReference>
<keyword evidence="1" id="KW-1133">Transmembrane helix</keyword>
<feature type="transmembrane region" description="Helical" evidence="1">
    <location>
        <begin position="163"/>
        <end position="183"/>
    </location>
</feature>
<protein>
    <recommendedName>
        <fullName evidence="2">CAAX prenyl protease 2/Lysostaphin resistance protein A-like domain-containing protein</fullName>
    </recommendedName>
</protein>
<dbReference type="InterPro" id="IPR003675">
    <property type="entry name" value="Rce1/LyrA-like_dom"/>
</dbReference>
<feature type="transmembrane region" description="Helical" evidence="1">
    <location>
        <begin position="138"/>
        <end position="156"/>
    </location>
</feature>
<keyword evidence="1" id="KW-0472">Membrane</keyword>
<evidence type="ECO:0000313" key="4">
    <source>
        <dbReference type="Proteomes" id="UP000053171"/>
    </source>
</evidence>
<gene>
    <name evidence="3" type="ORF">AN277_0203175</name>
</gene>
<dbReference type="Proteomes" id="UP000053171">
    <property type="component" value="Unassembled WGS sequence"/>
</dbReference>
<dbReference type="GO" id="GO:0080120">
    <property type="term" value="P:CAAX-box protein maturation"/>
    <property type="evidence" value="ECO:0007669"/>
    <property type="project" value="UniProtKB-ARBA"/>
</dbReference>
<dbReference type="Pfam" id="PF02517">
    <property type="entry name" value="Rce1-like"/>
    <property type="match status" value="1"/>
</dbReference>
<proteinExistence type="predicted"/>
<feature type="transmembrane region" description="Helical" evidence="1">
    <location>
        <begin position="83"/>
        <end position="100"/>
    </location>
</feature>
<dbReference type="EMBL" id="LJBJ02000004">
    <property type="protein sequence ID" value="OAX52379.1"/>
    <property type="molecule type" value="Genomic_DNA"/>
</dbReference>
<organism evidence="3 4">
    <name type="scientific">Rothia kristinae</name>
    <dbReference type="NCBI Taxonomy" id="37923"/>
    <lineage>
        <taxon>Bacteria</taxon>
        <taxon>Bacillati</taxon>
        <taxon>Actinomycetota</taxon>
        <taxon>Actinomycetes</taxon>
        <taxon>Micrococcales</taxon>
        <taxon>Micrococcaceae</taxon>
        <taxon>Rothia</taxon>
    </lineage>
</organism>
<evidence type="ECO:0000313" key="3">
    <source>
        <dbReference type="EMBL" id="OAX52379.1"/>
    </source>
</evidence>
<comment type="caution">
    <text evidence="3">The sequence shown here is derived from an EMBL/GenBank/DDBJ whole genome shotgun (WGS) entry which is preliminary data.</text>
</comment>
<feature type="domain" description="CAAX prenyl protease 2/Lysostaphin resistance protein A-like" evidence="2">
    <location>
        <begin position="85"/>
        <end position="169"/>
    </location>
</feature>
<evidence type="ECO:0000259" key="2">
    <source>
        <dbReference type="Pfam" id="PF02517"/>
    </source>
</evidence>
<feature type="transmembrane region" description="Helical" evidence="1">
    <location>
        <begin position="40"/>
        <end position="63"/>
    </location>
</feature>
<keyword evidence="1" id="KW-0812">Transmembrane</keyword>
<keyword evidence="4" id="KW-1185">Reference proteome</keyword>
<dbReference type="AlphaFoldDB" id="A0A199NTG8"/>